<accession>A0ACD3AA74</accession>
<dbReference type="EMBL" id="ML208583">
    <property type="protein sequence ID" value="TFK62426.1"/>
    <property type="molecule type" value="Genomic_DNA"/>
</dbReference>
<name>A0ACD3AA74_9AGAR</name>
<sequence>MNVFTDRNPQDFALELPLRCPIATFPQSTAEELQLSQPTWNDVIECMNDLHSHPSIELGSMFQSARDTEQPVDGDKRNTVQELITECKSDIQALNVQIPETFATLVKLCRELTHATCQLVRKLDQVSMAQYILSPPRHLPHDILEEIFFWSWESVESHDPRPHLLPMRLAAVCHRWRSVALSMPILWSRLRVNLNNETSICMAKAFIPRSRTLSLTLQSEPDEPISPADDFFDFIKGTPAHISRLSIESMPDDFPESIETFIEPFIRDCARDAGELVLLDTHYRMDEFHAPLLQRLFICFLPWRLPAQQVEAQLDVDSPQFHHLTVLHIRAVIPLAIAGVILGRCPQLQRLGIMLDSDGIYRYGADDLAATCPNIKPTDRQEHGHLEYLAISHMGSGFVPPTFLHGWTFPKLWTLSYEVRSWNMTLCCTWLTSHCSLLSNITFLILNYEDGRHSCDVFTSFIRVCPSVESLVLRGQCQSALEKLISIPDCGQNLTSSPQSPARDAEYSTFLLRLRRVQIVSNQTPQRTLSMYGDQLRSLRAAWTPHPGGNRNCDHHLAKFIIEVHTGEDPTAAEDRLSLLDSILDDSEYGLGTGDIIGNPRLEVQIHWNLDSDSDSDSLGRFWPLPFDHKIPKFGVLSDKGVSSTIIGPAYQSIVQDMVDGALN</sequence>
<keyword evidence="2" id="KW-1185">Reference proteome</keyword>
<evidence type="ECO:0000313" key="2">
    <source>
        <dbReference type="Proteomes" id="UP000308600"/>
    </source>
</evidence>
<protein>
    <submittedName>
        <fullName evidence="1">Uncharacterized protein</fullName>
    </submittedName>
</protein>
<organism evidence="1 2">
    <name type="scientific">Pluteus cervinus</name>
    <dbReference type="NCBI Taxonomy" id="181527"/>
    <lineage>
        <taxon>Eukaryota</taxon>
        <taxon>Fungi</taxon>
        <taxon>Dikarya</taxon>
        <taxon>Basidiomycota</taxon>
        <taxon>Agaricomycotina</taxon>
        <taxon>Agaricomycetes</taxon>
        <taxon>Agaricomycetidae</taxon>
        <taxon>Agaricales</taxon>
        <taxon>Pluteineae</taxon>
        <taxon>Pluteaceae</taxon>
        <taxon>Pluteus</taxon>
    </lineage>
</organism>
<reference evidence="1 2" key="1">
    <citation type="journal article" date="2019" name="Nat. Ecol. Evol.">
        <title>Megaphylogeny resolves global patterns of mushroom evolution.</title>
        <authorList>
            <person name="Varga T."/>
            <person name="Krizsan K."/>
            <person name="Foldi C."/>
            <person name="Dima B."/>
            <person name="Sanchez-Garcia M."/>
            <person name="Sanchez-Ramirez S."/>
            <person name="Szollosi G.J."/>
            <person name="Szarkandi J.G."/>
            <person name="Papp V."/>
            <person name="Albert L."/>
            <person name="Andreopoulos W."/>
            <person name="Angelini C."/>
            <person name="Antonin V."/>
            <person name="Barry K.W."/>
            <person name="Bougher N.L."/>
            <person name="Buchanan P."/>
            <person name="Buyck B."/>
            <person name="Bense V."/>
            <person name="Catcheside P."/>
            <person name="Chovatia M."/>
            <person name="Cooper J."/>
            <person name="Damon W."/>
            <person name="Desjardin D."/>
            <person name="Finy P."/>
            <person name="Geml J."/>
            <person name="Haridas S."/>
            <person name="Hughes K."/>
            <person name="Justo A."/>
            <person name="Karasinski D."/>
            <person name="Kautmanova I."/>
            <person name="Kiss B."/>
            <person name="Kocsube S."/>
            <person name="Kotiranta H."/>
            <person name="LaButti K.M."/>
            <person name="Lechner B.E."/>
            <person name="Liimatainen K."/>
            <person name="Lipzen A."/>
            <person name="Lukacs Z."/>
            <person name="Mihaltcheva S."/>
            <person name="Morgado L.N."/>
            <person name="Niskanen T."/>
            <person name="Noordeloos M.E."/>
            <person name="Ohm R.A."/>
            <person name="Ortiz-Santana B."/>
            <person name="Ovrebo C."/>
            <person name="Racz N."/>
            <person name="Riley R."/>
            <person name="Savchenko A."/>
            <person name="Shiryaev A."/>
            <person name="Soop K."/>
            <person name="Spirin V."/>
            <person name="Szebenyi C."/>
            <person name="Tomsovsky M."/>
            <person name="Tulloss R.E."/>
            <person name="Uehling J."/>
            <person name="Grigoriev I.V."/>
            <person name="Vagvolgyi C."/>
            <person name="Papp T."/>
            <person name="Martin F.M."/>
            <person name="Miettinen O."/>
            <person name="Hibbett D.S."/>
            <person name="Nagy L.G."/>
        </authorList>
    </citation>
    <scope>NUCLEOTIDE SEQUENCE [LARGE SCALE GENOMIC DNA]</scope>
    <source>
        <strain evidence="1 2">NL-1719</strain>
    </source>
</reference>
<gene>
    <name evidence="1" type="ORF">BDN72DRAFT_848721</name>
</gene>
<evidence type="ECO:0000313" key="1">
    <source>
        <dbReference type="EMBL" id="TFK62426.1"/>
    </source>
</evidence>
<dbReference type="Proteomes" id="UP000308600">
    <property type="component" value="Unassembled WGS sequence"/>
</dbReference>
<proteinExistence type="predicted"/>